<sequence length="226" mass="24918">MKFPRLLLIPVLATFAIAQEASVKPGINDKFLDPNLKADEWAQKFETESREIFHQREKIVAALRLRPGLSVADIGAGTGLFTLPFAQGVGPKGHVYAVDIAKNFLSHIQARAIQAQAANVTTVQCTPRSVGLPEASIDLAFICDVYHHFEYPQDSLASLHKALKPGGQLVLIDFKRIPGVSSDFVMGHVRAGQEVFEAEVTAAGFEKLTETTDVLKENYFVRFKRK</sequence>
<accession>A0A7W8DL21</accession>
<comment type="caution">
    <text evidence="2">The sequence shown here is derived from an EMBL/GenBank/DDBJ whole genome shotgun (WGS) entry which is preliminary data.</text>
</comment>
<dbReference type="Pfam" id="PF08241">
    <property type="entry name" value="Methyltransf_11"/>
    <property type="match status" value="1"/>
</dbReference>
<dbReference type="RefSeq" id="WP_184340356.1">
    <property type="nucleotide sequence ID" value="NZ_JACHIG010000006.1"/>
</dbReference>
<protein>
    <submittedName>
        <fullName evidence="2">Ubiquinone/menaquinone biosynthesis C-methylase UbiE</fullName>
    </submittedName>
</protein>
<dbReference type="GO" id="GO:0032259">
    <property type="term" value="P:methylation"/>
    <property type="evidence" value="ECO:0007669"/>
    <property type="project" value="UniProtKB-KW"/>
</dbReference>
<dbReference type="InterPro" id="IPR029063">
    <property type="entry name" value="SAM-dependent_MTases_sf"/>
</dbReference>
<dbReference type="AlphaFoldDB" id="A0A7W8DL21"/>
<keyword evidence="2" id="KW-0808">Transferase</keyword>
<dbReference type="Proteomes" id="UP000590740">
    <property type="component" value="Unassembled WGS sequence"/>
</dbReference>
<keyword evidence="3" id="KW-1185">Reference proteome</keyword>
<proteinExistence type="predicted"/>
<reference evidence="2 3" key="1">
    <citation type="submission" date="2020-08" db="EMBL/GenBank/DDBJ databases">
        <title>Genomic Encyclopedia of Type Strains, Phase IV (KMG-IV): sequencing the most valuable type-strain genomes for metagenomic binning, comparative biology and taxonomic classification.</title>
        <authorList>
            <person name="Goeker M."/>
        </authorList>
    </citation>
    <scope>NUCLEOTIDE SEQUENCE [LARGE SCALE GENOMIC DNA]</scope>
    <source>
        <strain evidence="2 3">DSM 12252</strain>
    </source>
</reference>
<evidence type="ECO:0000313" key="2">
    <source>
        <dbReference type="EMBL" id="MBB5033426.1"/>
    </source>
</evidence>
<evidence type="ECO:0000313" key="3">
    <source>
        <dbReference type="Proteomes" id="UP000590740"/>
    </source>
</evidence>
<dbReference type="Gene3D" id="3.40.50.150">
    <property type="entry name" value="Vaccinia Virus protein VP39"/>
    <property type="match status" value="1"/>
</dbReference>
<dbReference type="PANTHER" id="PTHR42912:SF86">
    <property type="entry name" value="BLL4992 PROTEIN"/>
    <property type="match status" value="1"/>
</dbReference>
<dbReference type="InterPro" id="IPR050508">
    <property type="entry name" value="Methyltransf_Superfamily"/>
</dbReference>
<dbReference type="CDD" id="cd02440">
    <property type="entry name" value="AdoMet_MTases"/>
    <property type="match status" value="1"/>
</dbReference>
<evidence type="ECO:0000259" key="1">
    <source>
        <dbReference type="Pfam" id="PF08241"/>
    </source>
</evidence>
<organism evidence="2 3">
    <name type="scientific">Prosthecobacter vanneervenii</name>
    <dbReference type="NCBI Taxonomy" id="48466"/>
    <lineage>
        <taxon>Bacteria</taxon>
        <taxon>Pseudomonadati</taxon>
        <taxon>Verrucomicrobiota</taxon>
        <taxon>Verrucomicrobiia</taxon>
        <taxon>Verrucomicrobiales</taxon>
        <taxon>Verrucomicrobiaceae</taxon>
        <taxon>Prosthecobacter</taxon>
    </lineage>
</organism>
<dbReference type="SUPFAM" id="SSF53335">
    <property type="entry name" value="S-adenosyl-L-methionine-dependent methyltransferases"/>
    <property type="match status" value="1"/>
</dbReference>
<dbReference type="InterPro" id="IPR013216">
    <property type="entry name" value="Methyltransf_11"/>
</dbReference>
<feature type="domain" description="Methyltransferase type 11" evidence="1">
    <location>
        <begin position="73"/>
        <end position="171"/>
    </location>
</feature>
<dbReference type="PANTHER" id="PTHR42912">
    <property type="entry name" value="METHYLTRANSFERASE"/>
    <property type="match status" value="1"/>
</dbReference>
<dbReference type="GO" id="GO:0008757">
    <property type="term" value="F:S-adenosylmethionine-dependent methyltransferase activity"/>
    <property type="evidence" value="ECO:0007669"/>
    <property type="project" value="InterPro"/>
</dbReference>
<keyword evidence="2" id="KW-0489">Methyltransferase</keyword>
<name>A0A7W8DL21_9BACT</name>
<dbReference type="EMBL" id="JACHIG010000006">
    <property type="protein sequence ID" value="MBB5033426.1"/>
    <property type="molecule type" value="Genomic_DNA"/>
</dbReference>
<gene>
    <name evidence="2" type="ORF">HNQ65_003014</name>
</gene>
<keyword evidence="2" id="KW-0830">Ubiquinone</keyword>